<dbReference type="PRINTS" id="PR00598">
    <property type="entry name" value="HTHMARR"/>
</dbReference>
<dbReference type="OrthoDB" id="511972at2"/>
<dbReference type="AlphaFoldDB" id="A0A8B2P0P4"/>
<proteinExistence type="predicted"/>
<dbReference type="InterPro" id="IPR022689">
    <property type="entry name" value="Iron_dep_repressor"/>
</dbReference>
<dbReference type="Pfam" id="PF01047">
    <property type="entry name" value="MarR"/>
    <property type="match status" value="1"/>
</dbReference>
<organism evidence="5 6">
    <name type="scientific">Acuticoccus sediminis</name>
    <dbReference type="NCBI Taxonomy" id="2184697"/>
    <lineage>
        <taxon>Bacteria</taxon>
        <taxon>Pseudomonadati</taxon>
        <taxon>Pseudomonadota</taxon>
        <taxon>Alphaproteobacteria</taxon>
        <taxon>Hyphomicrobiales</taxon>
        <taxon>Amorphaceae</taxon>
        <taxon>Acuticoccus</taxon>
    </lineage>
</organism>
<dbReference type="GO" id="GO:0046914">
    <property type="term" value="F:transition metal ion binding"/>
    <property type="evidence" value="ECO:0007669"/>
    <property type="project" value="InterPro"/>
</dbReference>
<dbReference type="GO" id="GO:0003677">
    <property type="term" value="F:DNA binding"/>
    <property type="evidence" value="ECO:0007669"/>
    <property type="project" value="UniProtKB-KW"/>
</dbReference>
<evidence type="ECO:0000256" key="3">
    <source>
        <dbReference type="ARBA" id="ARBA00023163"/>
    </source>
</evidence>
<dbReference type="GO" id="GO:0003700">
    <property type="term" value="F:DNA-binding transcription factor activity"/>
    <property type="evidence" value="ECO:0007669"/>
    <property type="project" value="InterPro"/>
</dbReference>
<evidence type="ECO:0000259" key="4">
    <source>
        <dbReference type="PROSITE" id="PS50995"/>
    </source>
</evidence>
<dbReference type="InterPro" id="IPR023187">
    <property type="entry name" value="Tscrpt_reg_MarR-type_CS"/>
</dbReference>
<dbReference type="Proteomes" id="UP000249590">
    <property type="component" value="Unassembled WGS sequence"/>
</dbReference>
<evidence type="ECO:0000313" key="6">
    <source>
        <dbReference type="Proteomes" id="UP000249590"/>
    </source>
</evidence>
<dbReference type="PANTHER" id="PTHR42756:SF1">
    <property type="entry name" value="TRANSCRIPTIONAL REPRESSOR OF EMRAB OPERON"/>
    <property type="match status" value="1"/>
</dbReference>
<dbReference type="Gene3D" id="1.10.10.10">
    <property type="entry name" value="Winged helix-like DNA-binding domain superfamily/Winged helix DNA-binding domain"/>
    <property type="match status" value="1"/>
</dbReference>
<gene>
    <name evidence="5" type="ORF">DLJ53_06060</name>
</gene>
<dbReference type="RefSeq" id="WP_111343169.1">
    <property type="nucleotide sequence ID" value="NZ_JAIWKD010000001.1"/>
</dbReference>
<evidence type="ECO:0000256" key="1">
    <source>
        <dbReference type="ARBA" id="ARBA00023015"/>
    </source>
</evidence>
<protein>
    <submittedName>
        <fullName evidence="5">MarR family transcriptional regulator</fullName>
    </submittedName>
</protein>
<comment type="caution">
    <text evidence="5">The sequence shown here is derived from an EMBL/GenBank/DDBJ whole genome shotgun (WGS) entry which is preliminary data.</text>
</comment>
<dbReference type="EMBL" id="QHHQ01000001">
    <property type="protein sequence ID" value="RAI04025.1"/>
    <property type="molecule type" value="Genomic_DNA"/>
</dbReference>
<reference evidence="5 6" key="1">
    <citation type="submission" date="2018-05" db="EMBL/GenBank/DDBJ databases">
        <title>Acuticoccus sediminis sp. nov., isolated from deep-sea sediment of Indian Ocean.</title>
        <authorList>
            <person name="Liu X."/>
            <person name="Lai Q."/>
            <person name="Du Y."/>
            <person name="Sun F."/>
            <person name="Zhang X."/>
            <person name="Wang S."/>
            <person name="Shao Z."/>
        </authorList>
    </citation>
    <scope>NUCLEOTIDE SEQUENCE [LARGE SCALE GENOMIC DNA]</scope>
    <source>
        <strain evidence="5 6">PTG4-2</strain>
    </source>
</reference>
<dbReference type="InterPro" id="IPR036388">
    <property type="entry name" value="WH-like_DNA-bd_sf"/>
</dbReference>
<dbReference type="SMART" id="SM00347">
    <property type="entry name" value="HTH_MARR"/>
    <property type="match status" value="1"/>
</dbReference>
<sequence>MPFDHSKSATHRLARAAKAQRARAGAHLSSIGLYPGQENVLKALADSDGKTMSALAAELGVQPPTVTKMVTRLAANGFVLRQTSEVDGRLARVSLTETGRALIGDIDKMWKRVEKEALAGFDDKDRKRIRKFLKKMEKNLLAANGIETPDDIDDLLDVEEAAE</sequence>
<keyword evidence="2" id="KW-0238">DNA-binding</keyword>
<accession>A0A8B2P0P4</accession>
<dbReference type="PROSITE" id="PS50995">
    <property type="entry name" value="HTH_MARR_2"/>
    <property type="match status" value="1"/>
</dbReference>
<dbReference type="PANTHER" id="PTHR42756">
    <property type="entry name" value="TRANSCRIPTIONAL REGULATOR, MARR"/>
    <property type="match status" value="1"/>
</dbReference>
<keyword evidence="3" id="KW-0804">Transcription</keyword>
<evidence type="ECO:0000313" key="5">
    <source>
        <dbReference type="EMBL" id="RAI04025.1"/>
    </source>
</evidence>
<evidence type="ECO:0000256" key="2">
    <source>
        <dbReference type="ARBA" id="ARBA00023125"/>
    </source>
</evidence>
<keyword evidence="6" id="KW-1185">Reference proteome</keyword>
<dbReference type="InterPro" id="IPR000835">
    <property type="entry name" value="HTH_MarR-typ"/>
</dbReference>
<dbReference type="InterPro" id="IPR036390">
    <property type="entry name" value="WH_DNA-bd_sf"/>
</dbReference>
<dbReference type="SUPFAM" id="SSF46785">
    <property type="entry name" value="Winged helix' DNA-binding domain"/>
    <property type="match status" value="1"/>
</dbReference>
<feature type="domain" description="HTH marR-type" evidence="4">
    <location>
        <begin position="6"/>
        <end position="138"/>
    </location>
</feature>
<keyword evidence="1" id="KW-0805">Transcription regulation</keyword>
<dbReference type="SMART" id="SM00529">
    <property type="entry name" value="HTH_DTXR"/>
    <property type="match status" value="1"/>
</dbReference>
<name>A0A8B2P0P4_9HYPH</name>
<dbReference type="PROSITE" id="PS01117">
    <property type="entry name" value="HTH_MARR_1"/>
    <property type="match status" value="1"/>
</dbReference>